<comment type="caution">
    <text evidence="2">The sequence shown here is derived from an EMBL/GenBank/DDBJ whole genome shotgun (WGS) entry which is preliminary data.</text>
</comment>
<name>A0AAV3Y0F6_9GAST</name>
<accession>A0AAV3Y0F6</accession>
<organism evidence="2 3">
    <name type="scientific">Plakobranchus ocellatus</name>
    <dbReference type="NCBI Taxonomy" id="259542"/>
    <lineage>
        <taxon>Eukaryota</taxon>
        <taxon>Metazoa</taxon>
        <taxon>Spiralia</taxon>
        <taxon>Lophotrochozoa</taxon>
        <taxon>Mollusca</taxon>
        <taxon>Gastropoda</taxon>
        <taxon>Heterobranchia</taxon>
        <taxon>Euthyneura</taxon>
        <taxon>Panpulmonata</taxon>
        <taxon>Sacoglossa</taxon>
        <taxon>Placobranchoidea</taxon>
        <taxon>Plakobranchidae</taxon>
        <taxon>Plakobranchus</taxon>
    </lineage>
</organism>
<reference evidence="2 3" key="1">
    <citation type="journal article" date="2021" name="Elife">
        <title>Chloroplast acquisition without the gene transfer in kleptoplastic sea slugs, Plakobranchus ocellatus.</title>
        <authorList>
            <person name="Maeda T."/>
            <person name="Takahashi S."/>
            <person name="Yoshida T."/>
            <person name="Shimamura S."/>
            <person name="Takaki Y."/>
            <person name="Nagai Y."/>
            <person name="Toyoda A."/>
            <person name="Suzuki Y."/>
            <person name="Arimoto A."/>
            <person name="Ishii H."/>
            <person name="Satoh N."/>
            <person name="Nishiyama T."/>
            <person name="Hasebe M."/>
            <person name="Maruyama T."/>
            <person name="Minagawa J."/>
            <person name="Obokata J."/>
            <person name="Shigenobu S."/>
        </authorList>
    </citation>
    <scope>NUCLEOTIDE SEQUENCE [LARGE SCALE GENOMIC DNA]</scope>
</reference>
<gene>
    <name evidence="2" type="ORF">PoB_000224800</name>
</gene>
<proteinExistence type="predicted"/>
<evidence type="ECO:0000256" key="1">
    <source>
        <dbReference type="SAM" id="MobiDB-lite"/>
    </source>
</evidence>
<dbReference type="AlphaFoldDB" id="A0AAV3Y0F6"/>
<evidence type="ECO:0000313" key="3">
    <source>
        <dbReference type="Proteomes" id="UP000735302"/>
    </source>
</evidence>
<feature type="region of interest" description="Disordered" evidence="1">
    <location>
        <begin position="24"/>
        <end position="50"/>
    </location>
</feature>
<keyword evidence="3" id="KW-1185">Reference proteome</keyword>
<evidence type="ECO:0000313" key="2">
    <source>
        <dbReference type="EMBL" id="GFN75742.1"/>
    </source>
</evidence>
<dbReference type="Proteomes" id="UP000735302">
    <property type="component" value="Unassembled WGS sequence"/>
</dbReference>
<dbReference type="EMBL" id="BLXT01000298">
    <property type="protein sequence ID" value="GFN75742.1"/>
    <property type="molecule type" value="Genomic_DNA"/>
</dbReference>
<protein>
    <submittedName>
        <fullName evidence="2">Uncharacterized protein</fullName>
    </submittedName>
</protein>
<sequence>MLTSYGNSLPCPTHHSPATAQLRLPRKQSSLTDYFSSREKNGSTTADSHRTTCVNLVDRKKANVSSPNSLPSQPKAFLDCSECGPDSSSPPHKRLCQRLSPASLEPHQNPPSTLHSLCNPDLGQTLHSQAKNIWISPLREIQVLDVTPQDVQSSAISQRHLKEREAKTEEMISLPSIQSSECCLKLLAPSVPSVEPAISMNLQPSGNELLKTVSPSLRQDSGLDSDFSVQNDVDLAKPAEDLNSERQSPKFSVGLSVENMTSSKSKQAFTFRGLTEKTEAQDICSVSPDFDSCSNNSLSDEVCGLPSTVDFTGLEDNGDVKDIYHDSLAARFSDCSPGEIIFTSPVIDTFSHPTTYVEDADSQTPSFSQDFLSLQFTEDKDRNDCEQESSISSLVEAKSEAVQERVKNLKNKLMAEMGSLSFTQTSSPL</sequence>